<dbReference type="Pfam" id="PF05192">
    <property type="entry name" value="MutS_III"/>
    <property type="match status" value="1"/>
</dbReference>
<comment type="similarity">
    <text evidence="1">Belongs to the DNA mismatch repair MutS family.</text>
</comment>
<dbReference type="Pfam" id="PF00488">
    <property type="entry name" value="MutS_V"/>
    <property type="match status" value="1"/>
</dbReference>
<keyword evidence="4" id="KW-0067">ATP-binding</keyword>
<dbReference type="InterPro" id="IPR007696">
    <property type="entry name" value="DNA_mismatch_repair_MutS_core"/>
</dbReference>
<dbReference type="PANTHER" id="PTHR11361">
    <property type="entry name" value="DNA MISMATCH REPAIR PROTEIN MUTS FAMILY MEMBER"/>
    <property type="match status" value="1"/>
</dbReference>
<dbReference type="Gene3D" id="3.40.1170.10">
    <property type="entry name" value="DNA repair protein MutS, domain I"/>
    <property type="match status" value="1"/>
</dbReference>
<protein>
    <submittedName>
        <fullName evidence="8">DNA mismatch repair protein MSH6</fullName>
    </submittedName>
</protein>
<evidence type="ECO:0000313" key="8">
    <source>
        <dbReference type="EMBL" id="RHW68904.1"/>
    </source>
</evidence>
<dbReference type="PANTHER" id="PTHR11361:SF148">
    <property type="entry name" value="DNA MISMATCH REPAIR PROTEIN MSH6"/>
    <property type="match status" value="1"/>
</dbReference>
<dbReference type="GO" id="GO:0032301">
    <property type="term" value="C:MutSalpha complex"/>
    <property type="evidence" value="ECO:0007669"/>
    <property type="project" value="TreeGrafter"/>
</dbReference>
<dbReference type="InterPro" id="IPR016151">
    <property type="entry name" value="DNA_mismatch_repair_MutS_N"/>
</dbReference>
<evidence type="ECO:0000256" key="4">
    <source>
        <dbReference type="ARBA" id="ARBA00022840"/>
    </source>
</evidence>
<evidence type="ECO:0000256" key="3">
    <source>
        <dbReference type="ARBA" id="ARBA00022763"/>
    </source>
</evidence>
<dbReference type="GO" id="GO:0140664">
    <property type="term" value="F:ATP-dependent DNA damage sensor activity"/>
    <property type="evidence" value="ECO:0007669"/>
    <property type="project" value="InterPro"/>
</dbReference>
<comment type="caution">
    <text evidence="8">The sequence shown here is derived from an EMBL/GenBank/DDBJ whole genome shotgun (WGS) entry which is preliminary data.</text>
</comment>
<sequence length="997" mass="110445">MPEVSLECEDICPENVSYPFLRGIDPKRPPSSITIPPRDLEAMAAMERQYWEVKSKHYDVVIFFKKGKFYELYDQDAAMAHREFGLKLVVDTTNRGKMRLAGVPEQTFSEWARLFVFRGYKVGRVEQMKEEGESSKNARPKVVPRELVEILTPGTITDPMMISGYGAVFVLALYPMGSGSVDGMAVDLSRRVVFHCPCGTNGKESAAGFVEEVLNEVSALLQQIRPREIIIPRGAVDAPGEEPKGSFGRRLFEWVEGEGFQVELVEEVGTSLRKLPLEERSLKEAGRFLAQYFRSLKLSNVDSILLEARPYNFHLLKQQVTSGVPSNDRSRCSDSTLLWYERREDPGLVLDAATVSNLELVGNLRDDSERGSLFNLINRCCTNGGKRLFRSWILRPSASPRVINARQEAVRFIIENNLNDLWAKTEESADVTTPICTPNSSTRTSEGPTQEFTQASGTQCGSKRGRTTNTFESRFTNLFATDFERNLSRLADLKGDSQQIAFVDPLVQYKKHLQLIISTVVAFEEMLDWSNNVQKECAPPLLQELWGTMGAVAPAVASIKACFDRKAAEVSGVIVPSQGACPAYDEATECLDIIEKKLDEVLRELRDNIFNGAAITYSHIGRENFLVEVPLMEAPKRCPPGFIERSRTSACVRYTVAGLEPLVEEHKRAKTKKADALLLVVRNIASHIFNYFPVLYEATAALCYFDCLLSLASLHTSAVATCYPVVQECDAGAYLLAEELRHPFLKSDSVPNTVNLDATHGRILVLTGPNMAGKSTLMRTVAVNVIIAQMGGPVFATSMRLAPVTRVFTRIGARDATHKGQSTLYVELSETAEIVRFAGPWSLCLVDELGRGTSTHDGYTIAHAMLVAMKKRHPVPPLLLFSTHYHALAQEEHKSMQKSTSSAASETGGVQLGYMDFAVSAASDSNIPTITFLYRLVPGICARSYGVEVALLAGISPGVVNTARVKSLELAKWYERQRDLGTVRGFITPSGTQFSHR</sequence>
<evidence type="ECO:0000256" key="5">
    <source>
        <dbReference type="ARBA" id="ARBA00023125"/>
    </source>
</evidence>
<name>A0A3L6KX20_9TRYP</name>
<dbReference type="Gene3D" id="1.10.1420.10">
    <property type="match status" value="2"/>
</dbReference>
<dbReference type="GO" id="GO:0030983">
    <property type="term" value="F:mismatched DNA binding"/>
    <property type="evidence" value="ECO:0007669"/>
    <property type="project" value="InterPro"/>
</dbReference>
<feature type="region of interest" description="Disordered" evidence="6">
    <location>
        <begin position="433"/>
        <end position="466"/>
    </location>
</feature>
<dbReference type="FunFam" id="3.40.50.300:FF:003151">
    <property type="entry name" value="Mismatch repair protein MSH8, putative"/>
    <property type="match status" value="1"/>
</dbReference>
<dbReference type="SMART" id="SM00534">
    <property type="entry name" value="MUTSac"/>
    <property type="match status" value="1"/>
</dbReference>
<evidence type="ECO:0000256" key="6">
    <source>
        <dbReference type="SAM" id="MobiDB-lite"/>
    </source>
</evidence>
<dbReference type="InterPro" id="IPR036187">
    <property type="entry name" value="DNA_mismatch_repair_MutS_sf"/>
</dbReference>
<feature type="domain" description="DNA mismatch repair proteins mutS family" evidence="7">
    <location>
        <begin position="842"/>
        <end position="858"/>
    </location>
</feature>
<dbReference type="FunFam" id="1.10.1420.10:FF:000005">
    <property type="entry name" value="DNA mismatch repair protein"/>
    <property type="match status" value="1"/>
</dbReference>
<dbReference type="SUPFAM" id="SSF48334">
    <property type="entry name" value="DNA repair protein MutS, domain III"/>
    <property type="match status" value="1"/>
</dbReference>
<reference evidence="8" key="1">
    <citation type="submission" date="2018-09" db="EMBL/GenBank/DDBJ databases">
        <title>whole genome sequence of T. equiperdum IVM-t1 strain.</title>
        <authorList>
            <person name="Suganuma K."/>
        </authorList>
    </citation>
    <scope>NUCLEOTIDE SEQUENCE [LARGE SCALE GENOMIC DNA]</scope>
    <source>
        <strain evidence="8">IVM-t1</strain>
    </source>
</reference>
<dbReference type="GO" id="GO:0005524">
    <property type="term" value="F:ATP binding"/>
    <property type="evidence" value="ECO:0007669"/>
    <property type="project" value="UniProtKB-KW"/>
</dbReference>
<accession>A0A3L6KX20</accession>
<dbReference type="InterPro" id="IPR017261">
    <property type="entry name" value="DNA_mismatch_repair_MutS/MSH"/>
</dbReference>
<dbReference type="EMBL" id="QSBY01000010">
    <property type="protein sequence ID" value="RHW68904.1"/>
    <property type="molecule type" value="Genomic_DNA"/>
</dbReference>
<dbReference type="SUPFAM" id="SSF55271">
    <property type="entry name" value="DNA repair protein MutS, domain I"/>
    <property type="match status" value="1"/>
</dbReference>
<dbReference type="CDD" id="cd03286">
    <property type="entry name" value="ABC_MSH6_euk"/>
    <property type="match status" value="1"/>
</dbReference>
<dbReference type="InterPro" id="IPR007861">
    <property type="entry name" value="DNA_mismatch_repair_MutS_clamp"/>
</dbReference>
<dbReference type="AlphaFoldDB" id="A0A3L6KX20"/>
<keyword evidence="5" id="KW-0238">DNA-binding</keyword>
<keyword evidence="3" id="KW-0227">DNA damage</keyword>
<dbReference type="PIRSF" id="PIRSF037677">
    <property type="entry name" value="DNA_mis_repair_Msh6"/>
    <property type="match status" value="1"/>
</dbReference>
<dbReference type="Pfam" id="PF01624">
    <property type="entry name" value="MutS_I"/>
    <property type="match status" value="1"/>
</dbReference>
<dbReference type="PROSITE" id="PS00486">
    <property type="entry name" value="DNA_MISMATCH_REPAIR_2"/>
    <property type="match status" value="1"/>
</dbReference>
<keyword evidence="2" id="KW-0547">Nucleotide-binding</keyword>
<gene>
    <name evidence="8" type="primary">MSH6</name>
    <name evidence="8" type="ORF">DPX39_100069900</name>
</gene>
<dbReference type="SMART" id="SM00533">
    <property type="entry name" value="MUTSd"/>
    <property type="match status" value="1"/>
</dbReference>
<dbReference type="SUPFAM" id="SSF52540">
    <property type="entry name" value="P-loop containing nucleoside triphosphate hydrolases"/>
    <property type="match status" value="1"/>
</dbReference>
<dbReference type="InterPro" id="IPR027417">
    <property type="entry name" value="P-loop_NTPase"/>
</dbReference>
<evidence type="ECO:0000256" key="2">
    <source>
        <dbReference type="ARBA" id="ARBA00022741"/>
    </source>
</evidence>
<dbReference type="Pfam" id="PF05190">
    <property type="entry name" value="MutS_IV"/>
    <property type="match status" value="1"/>
</dbReference>
<evidence type="ECO:0000259" key="7">
    <source>
        <dbReference type="PROSITE" id="PS00486"/>
    </source>
</evidence>
<evidence type="ECO:0000256" key="1">
    <source>
        <dbReference type="ARBA" id="ARBA00006271"/>
    </source>
</evidence>
<dbReference type="GO" id="GO:0006298">
    <property type="term" value="P:mismatch repair"/>
    <property type="evidence" value="ECO:0007669"/>
    <property type="project" value="InterPro"/>
</dbReference>
<proteinExistence type="inferred from homology"/>
<organism evidence="8">
    <name type="scientific">Trypanosoma brucei equiperdum</name>
    <dbReference type="NCBI Taxonomy" id="630700"/>
    <lineage>
        <taxon>Eukaryota</taxon>
        <taxon>Discoba</taxon>
        <taxon>Euglenozoa</taxon>
        <taxon>Kinetoplastea</taxon>
        <taxon>Metakinetoplastina</taxon>
        <taxon>Trypanosomatida</taxon>
        <taxon>Trypanosomatidae</taxon>
        <taxon>Trypanosoma</taxon>
    </lineage>
</organism>
<dbReference type="InterPro" id="IPR007695">
    <property type="entry name" value="DNA_mismatch_repair_MutS-lik_N"/>
</dbReference>
<dbReference type="Gene3D" id="3.40.50.300">
    <property type="entry name" value="P-loop containing nucleotide triphosphate hydrolases"/>
    <property type="match status" value="1"/>
</dbReference>
<dbReference type="InterPro" id="IPR045076">
    <property type="entry name" value="MutS"/>
</dbReference>
<dbReference type="Proteomes" id="UP000266743">
    <property type="component" value="Chromosome 10"/>
</dbReference>
<dbReference type="InterPro" id="IPR000432">
    <property type="entry name" value="DNA_mismatch_repair_MutS_C"/>
</dbReference>